<organism evidence="3 4">
    <name type="scientific">Neoarthrinium moseri</name>
    <dbReference type="NCBI Taxonomy" id="1658444"/>
    <lineage>
        <taxon>Eukaryota</taxon>
        <taxon>Fungi</taxon>
        <taxon>Dikarya</taxon>
        <taxon>Ascomycota</taxon>
        <taxon>Pezizomycotina</taxon>
        <taxon>Sordariomycetes</taxon>
        <taxon>Xylariomycetidae</taxon>
        <taxon>Amphisphaeriales</taxon>
        <taxon>Apiosporaceae</taxon>
        <taxon>Neoarthrinium</taxon>
    </lineage>
</organism>
<evidence type="ECO:0000313" key="3">
    <source>
        <dbReference type="EMBL" id="KAI1862551.1"/>
    </source>
</evidence>
<gene>
    <name evidence="3" type="ORF">JX265_009265</name>
</gene>
<dbReference type="AlphaFoldDB" id="A0A9P9WGQ8"/>
<reference evidence="3" key="1">
    <citation type="submission" date="2021-03" db="EMBL/GenBank/DDBJ databases">
        <title>Revisited historic fungal species revealed as producer of novel bioactive compounds through whole genome sequencing and comparative genomics.</title>
        <authorList>
            <person name="Vignolle G.A."/>
            <person name="Hochenegger N."/>
            <person name="Mach R.L."/>
            <person name="Mach-Aigner A.R."/>
            <person name="Javad Rahimi M."/>
            <person name="Salim K.A."/>
            <person name="Chan C.M."/>
            <person name="Lim L.B.L."/>
            <person name="Cai F."/>
            <person name="Druzhinina I.S."/>
            <person name="U'Ren J.M."/>
            <person name="Derntl C."/>
        </authorList>
    </citation>
    <scope>NUCLEOTIDE SEQUENCE</scope>
    <source>
        <strain evidence="3">TUCIM 5799</strain>
    </source>
</reference>
<dbReference type="EMBL" id="JAFIMR010000027">
    <property type="protein sequence ID" value="KAI1862551.1"/>
    <property type="molecule type" value="Genomic_DNA"/>
</dbReference>
<evidence type="ECO:0000259" key="2">
    <source>
        <dbReference type="Pfam" id="PF13926"/>
    </source>
</evidence>
<feature type="compositionally biased region" description="Acidic residues" evidence="1">
    <location>
        <begin position="518"/>
        <end position="527"/>
    </location>
</feature>
<dbReference type="PANTHER" id="PTHR14689">
    <property type="entry name" value="PHORBOL-ESTER_DAG-TYPE DOMAIN-CONTAINING PROTEIN"/>
    <property type="match status" value="1"/>
</dbReference>
<evidence type="ECO:0000313" key="4">
    <source>
        <dbReference type="Proteomes" id="UP000829685"/>
    </source>
</evidence>
<feature type="compositionally biased region" description="Acidic residues" evidence="1">
    <location>
        <begin position="323"/>
        <end position="347"/>
    </location>
</feature>
<feature type="compositionally biased region" description="Polar residues" evidence="1">
    <location>
        <begin position="56"/>
        <end position="66"/>
    </location>
</feature>
<keyword evidence="4" id="KW-1185">Reference proteome</keyword>
<dbReference type="Proteomes" id="UP000829685">
    <property type="component" value="Unassembled WGS sequence"/>
</dbReference>
<feature type="region of interest" description="Disordered" evidence="1">
    <location>
        <begin position="518"/>
        <end position="543"/>
    </location>
</feature>
<feature type="compositionally biased region" description="Basic and acidic residues" evidence="1">
    <location>
        <begin position="288"/>
        <end position="306"/>
    </location>
</feature>
<feature type="compositionally biased region" description="Basic residues" evidence="1">
    <location>
        <begin position="351"/>
        <end position="364"/>
    </location>
</feature>
<name>A0A9P9WGQ8_9PEZI</name>
<feature type="compositionally biased region" description="Acidic residues" evidence="1">
    <location>
        <begin position="228"/>
        <end position="238"/>
    </location>
</feature>
<feature type="compositionally biased region" description="Basic residues" evidence="1">
    <location>
        <begin position="1"/>
        <end position="10"/>
    </location>
</feature>
<dbReference type="GO" id="GO:0005634">
    <property type="term" value="C:nucleus"/>
    <property type="evidence" value="ECO:0007669"/>
    <property type="project" value="TreeGrafter"/>
</dbReference>
<comment type="caution">
    <text evidence="3">The sequence shown here is derived from an EMBL/GenBank/DDBJ whole genome shotgun (WGS) entry which is preliminary data.</text>
</comment>
<proteinExistence type="predicted"/>
<feature type="domain" description="DUF4211" evidence="2">
    <location>
        <begin position="379"/>
        <end position="516"/>
    </location>
</feature>
<dbReference type="PANTHER" id="PTHR14689:SF0">
    <property type="entry name" value="COILED-COIL DOMAIN-CONTAINING PROTEIN 82"/>
    <property type="match status" value="1"/>
</dbReference>
<sequence length="647" mass="72458">MAPKRKRQARLHFEPTGAERSPDQRFSPAKVRFSQSSQIRSSPSLPKSASRPLAPQKTQKTLQDSLVQMPPVRKHSGGSSSASRPAIPSFLPRSQRAAVDIDSSDEEVADEGTIQRGEESDDGDVDLLPIASLAPPPTSSQSVSTRLRHTVISDGEDENGDEDEDDLPIAPSSSRRRQQPAPSDDEDDIPIAPSSSRRRRTQAVDEDGDEDELPIAPSSSRRRRTEIVELDSDSDSDLDVSPAKKRKVTHRRSTSSPAEPAARRLVRRGQPPSSPTKPVKGHRTQKQKNMELLRRRRAGEKIDRLTSSESEGEDDKRGLYDSDSNDDLQALEEFPDEEEEDEVVEEDAPTRKSKKKKSSPKKAPKQKDAAGNSDDDLEDFVVEDDEGLLGAPANLDIPLEFTAQAHKPLKEQFPYVVEWLVHNRINPAFDRRDDIYTNAWRKLDDEVRGLATSKFTSSAWKVEFYRTLKARPKLEAYEMDRGSGDIYDTCEACGRSGHPATWKIIFQGQPYYKDTLEEVESDSDDSDASSGNESVDTQGNPLPAESKEWAVGSVCCSNAETAHSLMHWKAALKEWVEDRLQSDGHMTAKKIEKRDKMKAKKRRAAAYEIVDQWTSDRIIDQLYSEFKGVLKNARDKSTTGGRGQRWR</sequence>
<feature type="compositionally biased region" description="Acidic residues" evidence="1">
    <location>
        <begin position="204"/>
        <end position="213"/>
    </location>
</feature>
<feature type="compositionally biased region" description="Acidic residues" evidence="1">
    <location>
        <begin position="154"/>
        <end position="167"/>
    </location>
</feature>
<feature type="region of interest" description="Disordered" evidence="1">
    <location>
        <begin position="1"/>
        <end position="376"/>
    </location>
</feature>
<accession>A0A9P9WGQ8</accession>
<protein>
    <recommendedName>
        <fullName evidence="2">DUF4211 domain-containing protein</fullName>
    </recommendedName>
</protein>
<dbReference type="InterPro" id="IPR025451">
    <property type="entry name" value="DUF4211"/>
</dbReference>
<dbReference type="Pfam" id="PF13926">
    <property type="entry name" value="DUF4211"/>
    <property type="match status" value="1"/>
</dbReference>
<evidence type="ECO:0000256" key="1">
    <source>
        <dbReference type="SAM" id="MobiDB-lite"/>
    </source>
</evidence>
<feature type="compositionally biased region" description="Basic residues" evidence="1">
    <location>
        <begin position="243"/>
        <end position="253"/>
    </location>
</feature>
<feature type="compositionally biased region" description="Low complexity" evidence="1">
    <location>
        <begin position="34"/>
        <end position="48"/>
    </location>
</feature>